<dbReference type="AlphaFoldDB" id="A0AAN6RH80"/>
<protein>
    <submittedName>
        <fullName evidence="2">Uncharacterized protein</fullName>
    </submittedName>
</protein>
<feature type="transmembrane region" description="Helical" evidence="1">
    <location>
        <begin position="169"/>
        <end position="189"/>
    </location>
</feature>
<organism evidence="2 3">
    <name type="scientific">Pseudopithomyces chartarum</name>
    <dbReference type="NCBI Taxonomy" id="1892770"/>
    <lineage>
        <taxon>Eukaryota</taxon>
        <taxon>Fungi</taxon>
        <taxon>Dikarya</taxon>
        <taxon>Ascomycota</taxon>
        <taxon>Pezizomycotina</taxon>
        <taxon>Dothideomycetes</taxon>
        <taxon>Pleosporomycetidae</taxon>
        <taxon>Pleosporales</taxon>
        <taxon>Massarineae</taxon>
        <taxon>Didymosphaeriaceae</taxon>
        <taxon>Pseudopithomyces</taxon>
    </lineage>
</organism>
<gene>
    <name evidence="2" type="ORF">GRF29_96g1303194</name>
</gene>
<comment type="caution">
    <text evidence="2">The sequence shown here is derived from an EMBL/GenBank/DDBJ whole genome shotgun (WGS) entry which is preliminary data.</text>
</comment>
<evidence type="ECO:0000313" key="2">
    <source>
        <dbReference type="EMBL" id="KAK3208084.1"/>
    </source>
</evidence>
<dbReference type="Proteomes" id="UP001280581">
    <property type="component" value="Unassembled WGS sequence"/>
</dbReference>
<dbReference type="EMBL" id="WVTA01000008">
    <property type="protein sequence ID" value="KAK3208084.1"/>
    <property type="molecule type" value="Genomic_DNA"/>
</dbReference>
<sequence length="353" mass="39752">MRTRKTPFESPPSQTETLVHILYHSENTEAGYESSVREILSGSHHQGNLSTLVLLEHAEYGLFQVITTRSSLASSNTVDDAVKITDQFLASGKRDVSLLFSAAKEGFKQFQDVKAASKLVMLAKHDMNSLHQFGLLPSQQEAISATYSTPQNSEKYLGTQKSNAIFRGYHLCCIMLGITTILFFISLAIRRFTIAYSPDALHSWTQYRTEGSIGPKYQLSVYASNASSWSAYAQDPSLWTLRIDDQAIIPIQEIDDEEKHYQEWIQKRYPEMDQIRLNGSYLNETWLSSSAVNEVPTDELFHFAHCVLAVKRYIKAKDTGRHTGGRFLKAEEEKIFQMPIGLFGGGQKCALTS</sequence>
<evidence type="ECO:0000256" key="1">
    <source>
        <dbReference type="SAM" id="Phobius"/>
    </source>
</evidence>
<keyword evidence="1" id="KW-0812">Transmembrane</keyword>
<accession>A0AAN6RH80</accession>
<keyword evidence="3" id="KW-1185">Reference proteome</keyword>
<proteinExistence type="predicted"/>
<reference evidence="2 3" key="1">
    <citation type="submission" date="2021-02" db="EMBL/GenBank/DDBJ databases">
        <title>Genome assembly of Pseudopithomyces chartarum.</title>
        <authorList>
            <person name="Jauregui R."/>
            <person name="Singh J."/>
            <person name="Voisey C."/>
        </authorList>
    </citation>
    <scope>NUCLEOTIDE SEQUENCE [LARGE SCALE GENOMIC DNA]</scope>
    <source>
        <strain evidence="2 3">AGR01</strain>
    </source>
</reference>
<keyword evidence="1" id="KW-1133">Transmembrane helix</keyword>
<keyword evidence="1" id="KW-0472">Membrane</keyword>
<name>A0AAN6RH80_9PLEO</name>
<evidence type="ECO:0000313" key="3">
    <source>
        <dbReference type="Proteomes" id="UP001280581"/>
    </source>
</evidence>